<keyword evidence="11 20" id="KW-0547">Nucleotide-binding</keyword>
<dbReference type="GO" id="GO:0030246">
    <property type="term" value="F:carbohydrate binding"/>
    <property type="evidence" value="ECO:0007669"/>
    <property type="project" value="UniProtKB-KW"/>
</dbReference>
<evidence type="ECO:0000256" key="9">
    <source>
        <dbReference type="ARBA" id="ARBA00022729"/>
    </source>
</evidence>
<dbReference type="GO" id="GO:0004674">
    <property type="term" value="F:protein serine/threonine kinase activity"/>
    <property type="evidence" value="ECO:0007669"/>
    <property type="project" value="UniProtKB-KW"/>
</dbReference>
<evidence type="ECO:0000256" key="7">
    <source>
        <dbReference type="ARBA" id="ARBA00022679"/>
    </source>
</evidence>
<keyword evidence="7" id="KW-0808">Transferase</keyword>
<dbReference type="InterPro" id="IPR011009">
    <property type="entry name" value="Kinase-like_dom_sf"/>
</dbReference>
<dbReference type="OrthoDB" id="543442at2759"/>
<evidence type="ECO:0000256" key="11">
    <source>
        <dbReference type="ARBA" id="ARBA00022741"/>
    </source>
</evidence>
<dbReference type="Pfam" id="PF00069">
    <property type="entry name" value="Pkinase"/>
    <property type="match status" value="1"/>
</dbReference>
<dbReference type="FunFam" id="2.60.120.200:FF:000051">
    <property type="entry name" value="L-type lectin-domain containing receptor kinase V.9"/>
    <property type="match status" value="1"/>
</dbReference>
<evidence type="ECO:0000256" key="1">
    <source>
        <dbReference type="ARBA" id="ARBA00004251"/>
    </source>
</evidence>
<proteinExistence type="inferred from homology"/>
<dbReference type="InterPro" id="IPR050528">
    <property type="entry name" value="L-type_Lectin-RKs"/>
</dbReference>
<dbReference type="CDD" id="cd06899">
    <property type="entry name" value="lectin_legume_LecRK_Arcelin_ConA"/>
    <property type="match status" value="1"/>
</dbReference>
<dbReference type="Gene3D" id="1.10.510.10">
    <property type="entry name" value="Transferase(Phosphotransferase) domain 1"/>
    <property type="match status" value="1"/>
</dbReference>
<comment type="catalytic activity">
    <reaction evidence="18">
        <text>L-threonyl-[protein] + ATP = O-phospho-L-threonyl-[protein] + ADP + H(+)</text>
        <dbReference type="Rhea" id="RHEA:46608"/>
        <dbReference type="Rhea" id="RHEA-COMP:11060"/>
        <dbReference type="Rhea" id="RHEA-COMP:11605"/>
        <dbReference type="ChEBI" id="CHEBI:15378"/>
        <dbReference type="ChEBI" id="CHEBI:30013"/>
        <dbReference type="ChEBI" id="CHEBI:30616"/>
        <dbReference type="ChEBI" id="CHEBI:61977"/>
        <dbReference type="ChEBI" id="CHEBI:456216"/>
        <dbReference type="EC" id="2.7.11.1"/>
    </reaction>
    <physiologicalReaction direction="left-to-right" evidence="18">
        <dbReference type="Rhea" id="RHEA:46609"/>
    </physiologicalReaction>
</comment>
<keyword evidence="13 20" id="KW-0067">ATP-binding</keyword>
<organism evidence="23 24">
    <name type="scientific">Dioscorea zingiberensis</name>
    <dbReference type="NCBI Taxonomy" id="325984"/>
    <lineage>
        <taxon>Eukaryota</taxon>
        <taxon>Viridiplantae</taxon>
        <taxon>Streptophyta</taxon>
        <taxon>Embryophyta</taxon>
        <taxon>Tracheophyta</taxon>
        <taxon>Spermatophyta</taxon>
        <taxon>Magnoliopsida</taxon>
        <taxon>Liliopsida</taxon>
        <taxon>Dioscoreales</taxon>
        <taxon>Dioscoreaceae</taxon>
        <taxon>Dioscorea</taxon>
    </lineage>
</organism>
<comment type="similarity">
    <text evidence="3">In the C-terminal section; belongs to the protein kinase superfamily. Ser/Thr protein kinase family.</text>
</comment>
<dbReference type="InterPro" id="IPR013320">
    <property type="entry name" value="ConA-like_dom_sf"/>
</dbReference>
<evidence type="ECO:0000256" key="5">
    <source>
        <dbReference type="ARBA" id="ARBA00022475"/>
    </source>
</evidence>
<evidence type="ECO:0000256" key="3">
    <source>
        <dbReference type="ARBA" id="ARBA00010217"/>
    </source>
</evidence>
<evidence type="ECO:0000256" key="21">
    <source>
        <dbReference type="SAM" id="Phobius"/>
    </source>
</evidence>
<dbReference type="CDD" id="cd14066">
    <property type="entry name" value="STKc_IRAK"/>
    <property type="match status" value="1"/>
</dbReference>
<dbReference type="InterPro" id="IPR017441">
    <property type="entry name" value="Protein_kinase_ATP_BS"/>
</dbReference>
<gene>
    <name evidence="23" type="ORF">J5N97_028446</name>
</gene>
<reference evidence="23" key="2">
    <citation type="journal article" date="2022" name="Hortic Res">
        <title>The genome of Dioscorea zingiberensis sheds light on the biosynthesis, origin and evolution of the medicinally important diosgenin saponins.</title>
        <authorList>
            <person name="Li Y."/>
            <person name="Tan C."/>
            <person name="Li Z."/>
            <person name="Guo J."/>
            <person name="Li S."/>
            <person name="Chen X."/>
            <person name="Wang C."/>
            <person name="Dai X."/>
            <person name="Yang H."/>
            <person name="Song W."/>
            <person name="Hou L."/>
            <person name="Xu J."/>
            <person name="Tong Z."/>
            <person name="Xu A."/>
            <person name="Yuan X."/>
            <person name="Wang W."/>
            <person name="Yang Q."/>
            <person name="Chen L."/>
            <person name="Sun Z."/>
            <person name="Wang K."/>
            <person name="Pan B."/>
            <person name="Chen J."/>
            <person name="Bao Y."/>
            <person name="Liu F."/>
            <person name="Qi X."/>
            <person name="Gang D.R."/>
            <person name="Wen J."/>
            <person name="Li J."/>
        </authorList>
    </citation>
    <scope>NUCLEOTIDE SEQUENCE</scope>
    <source>
        <strain evidence="23">Dzin_1.0</strain>
    </source>
</reference>
<dbReference type="EMBL" id="JAGGNH010000009">
    <property type="protein sequence ID" value="KAJ0963324.1"/>
    <property type="molecule type" value="Genomic_DNA"/>
</dbReference>
<accession>A0A9D5BZ30</accession>
<dbReference type="FunFam" id="1.10.510.10:FF:000517">
    <property type="entry name" value="Putative receptor kinase Lecrk"/>
    <property type="match status" value="1"/>
</dbReference>
<evidence type="ECO:0000256" key="19">
    <source>
        <dbReference type="ARBA" id="ARBA00048977"/>
    </source>
</evidence>
<dbReference type="GO" id="GO:0005524">
    <property type="term" value="F:ATP binding"/>
    <property type="evidence" value="ECO:0007669"/>
    <property type="project" value="UniProtKB-UniRule"/>
</dbReference>
<feature type="binding site" evidence="20">
    <location>
        <position position="377"/>
    </location>
    <ligand>
        <name>ATP</name>
        <dbReference type="ChEBI" id="CHEBI:30616"/>
    </ligand>
</feature>
<comment type="subcellular location">
    <subcellularLocation>
        <location evidence="1">Cell membrane</location>
        <topology evidence="1">Single-pass type I membrane protein</topology>
    </subcellularLocation>
</comment>
<evidence type="ECO:0000256" key="6">
    <source>
        <dbReference type="ARBA" id="ARBA00022527"/>
    </source>
</evidence>
<evidence type="ECO:0000256" key="8">
    <source>
        <dbReference type="ARBA" id="ARBA00022692"/>
    </source>
</evidence>
<feature type="domain" description="Protein kinase" evidence="22">
    <location>
        <begin position="348"/>
        <end position="628"/>
    </location>
</feature>
<comment type="caution">
    <text evidence="23">The sequence shown here is derived from an EMBL/GenBank/DDBJ whole genome shotgun (WGS) entry which is preliminary data.</text>
</comment>
<evidence type="ECO:0000256" key="14">
    <source>
        <dbReference type="ARBA" id="ARBA00022989"/>
    </source>
</evidence>
<comment type="catalytic activity">
    <reaction evidence="19">
        <text>L-seryl-[protein] + ATP = O-phospho-L-seryl-[protein] + ADP + H(+)</text>
        <dbReference type="Rhea" id="RHEA:17989"/>
        <dbReference type="Rhea" id="RHEA-COMP:9863"/>
        <dbReference type="Rhea" id="RHEA-COMP:11604"/>
        <dbReference type="ChEBI" id="CHEBI:15378"/>
        <dbReference type="ChEBI" id="CHEBI:29999"/>
        <dbReference type="ChEBI" id="CHEBI:30616"/>
        <dbReference type="ChEBI" id="CHEBI:83421"/>
        <dbReference type="ChEBI" id="CHEBI:456216"/>
        <dbReference type="EC" id="2.7.11.1"/>
    </reaction>
    <physiologicalReaction direction="left-to-right" evidence="19">
        <dbReference type="Rhea" id="RHEA:17990"/>
    </physiologicalReaction>
</comment>
<dbReference type="AlphaFoldDB" id="A0A9D5BZ30"/>
<dbReference type="GO" id="GO:0005886">
    <property type="term" value="C:plasma membrane"/>
    <property type="evidence" value="ECO:0007669"/>
    <property type="project" value="UniProtKB-SubCell"/>
</dbReference>
<keyword evidence="6" id="KW-0723">Serine/threonine-protein kinase</keyword>
<comment type="similarity">
    <text evidence="2">In the N-terminal section; belongs to the leguminous lectin family.</text>
</comment>
<keyword evidence="12" id="KW-0418">Kinase</keyword>
<keyword evidence="5" id="KW-1003">Cell membrane</keyword>
<evidence type="ECO:0000313" key="24">
    <source>
        <dbReference type="Proteomes" id="UP001085076"/>
    </source>
</evidence>
<dbReference type="InterPro" id="IPR000719">
    <property type="entry name" value="Prot_kinase_dom"/>
</dbReference>
<dbReference type="FunFam" id="3.30.200.20:FF:000112">
    <property type="entry name" value="Lectin-domain containing receptor kinase A4.3"/>
    <property type="match status" value="1"/>
</dbReference>
<evidence type="ECO:0000256" key="2">
    <source>
        <dbReference type="ARBA" id="ARBA00008536"/>
    </source>
</evidence>
<dbReference type="PROSITE" id="PS00108">
    <property type="entry name" value="PROTEIN_KINASE_ST"/>
    <property type="match status" value="1"/>
</dbReference>
<dbReference type="SUPFAM" id="SSF56112">
    <property type="entry name" value="Protein kinase-like (PK-like)"/>
    <property type="match status" value="1"/>
</dbReference>
<dbReference type="SUPFAM" id="SSF49899">
    <property type="entry name" value="Concanavalin A-like lectins/glucanases"/>
    <property type="match status" value="1"/>
</dbReference>
<feature type="transmembrane region" description="Helical" evidence="21">
    <location>
        <begin position="293"/>
        <end position="315"/>
    </location>
</feature>
<dbReference type="PROSITE" id="PS50011">
    <property type="entry name" value="PROTEIN_KINASE_DOM"/>
    <property type="match status" value="1"/>
</dbReference>
<dbReference type="SMART" id="SM00220">
    <property type="entry name" value="S_TKc"/>
    <property type="match status" value="1"/>
</dbReference>
<keyword evidence="15 21" id="KW-0472">Membrane</keyword>
<evidence type="ECO:0000256" key="17">
    <source>
        <dbReference type="ARBA" id="ARBA00023180"/>
    </source>
</evidence>
<evidence type="ECO:0000256" key="4">
    <source>
        <dbReference type="ARBA" id="ARBA00012513"/>
    </source>
</evidence>
<evidence type="ECO:0000256" key="15">
    <source>
        <dbReference type="ARBA" id="ARBA00023136"/>
    </source>
</evidence>
<dbReference type="Pfam" id="PF00139">
    <property type="entry name" value="Lectin_legB"/>
    <property type="match status" value="1"/>
</dbReference>
<dbReference type="GO" id="GO:1901001">
    <property type="term" value="P:negative regulation of response to salt stress"/>
    <property type="evidence" value="ECO:0007669"/>
    <property type="project" value="UniProtKB-ARBA"/>
</dbReference>
<evidence type="ECO:0000256" key="20">
    <source>
        <dbReference type="PROSITE-ProRule" id="PRU10141"/>
    </source>
</evidence>
<dbReference type="InterPro" id="IPR019825">
    <property type="entry name" value="Lectin_legB_Mn/Ca_BS"/>
</dbReference>
<dbReference type="PANTHER" id="PTHR27007">
    <property type="match status" value="1"/>
</dbReference>
<evidence type="ECO:0000256" key="12">
    <source>
        <dbReference type="ARBA" id="ARBA00022777"/>
    </source>
</evidence>
<evidence type="ECO:0000313" key="23">
    <source>
        <dbReference type="EMBL" id="KAJ0963324.1"/>
    </source>
</evidence>
<sequence>MQAKQHLKVVLWILMVELAASTAVDSFIFKNGFTGSNLSLDGIATITKNGVLKLTDETKQKTGHAIYPRPFHFIQPSTGKAFSFSTTFVFAMIPQTSEYNGHGMTFFISPTMNFSTAMASQWLGLFNVSNNGDSSNHIVAVELDTIQNAEYDIDENHVGIDINSLKSNTSHYAGYFDDLNGEFHNMSLSSGELMQVWVDYDGGEMMLNVTISPVQMVKPKRSLLSLVVNLSSILLDPMYVGFSSSTGTLVASHNLLGWSFKMNGMTEALDLSSLPLLHEVVPNEKEKQKYLTIWLPVVVSIVLLLGISAAIFMVIRRIKFAKLLEDWELQYGPHRFSYKALITATNGFKDKNLLGVGGFGRVYKGVLPKCKTEVAVKLVSRESKQGMREFVTEIVTLGRLRHRNLVQLLGYCRHEGKLLLVYDYMPNTSLDKFLHYQSKTALNWAQRFHIIKGVASGLEYLHEEWEQVVIHRDIKSSNVLLDSELNGRLGDFGLARLCNHNTDPQTTQVAGTMGYIAPELSRTGRATTLTDVFAFGVFLLEVACGRRPIDPKSQADHQIILVDWVLENWRRGTILDSIDQRLGDEYIVDEIELVLELGLICSHPLATSRPSMRQVVQYLNGDAPLPPLSLASLSFRVSPLQQNEGLDKSAVSYPISGTASFALASECPSEVVAEPYSSQGFLCRAQTIS</sequence>
<keyword evidence="10" id="KW-0430">Lectin</keyword>
<keyword evidence="16" id="KW-0675">Receptor</keyword>
<reference evidence="23" key="1">
    <citation type="submission" date="2021-03" db="EMBL/GenBank/DDBJ databases">
        <authorList>
            <person name="Li Z."/>
            <person name="Yang C."/>
        </authorList>
    </citation>
    <scope>NUCLEOTIDE SEQUENCE</scope>
    <source>
        <strain evidence="23">Dzin_1.0</strain>
        <tissue evidence="23">Leaf</tissue>
    </source>
</reference>
<keyword evidence="8 21" id="KW-0812">Transmembrane</keyword>
<keyword evidence="17" id="KW-0325">Glycoprotein</keyword>
<dbReference type="Proteomes" id="UP001085076">
    <property type="component" value="Miscellaneous, Linkage group lg09"/>
</dbReference>
<dbReference type="EC" id="2.7.11.1" evidence="4"/>
<keyword evidence="14 21" id="KW-1133">Transmembrane helix</keyword>
<dbReference type="PROSITE" id="PS00307">
    <property type="entry name" value="LECTIN_LEGUME_BETA"/>
    <property type="match status" value="1"/>
</dbReference>
<dbReference type="Gene3D" id="3.30.200.20">
    <property type="entry name" value="Phosphorylase Kinase, domain 1"/>
    <property type="match status" value="1"/>
</dbReference>
<keyword evidence="9" id="KW-0732">Signal</keyword>
<evidence type="ECO:0000256" key="10">
    <source>
        <dbReference type="ARBA" id="ARBA00022734"/>
    </source>
</evidence>
<dbReference type="Gene3D" id="2.60.120.200">
    <property type="match status" value="1"/>
</dbReference>
<evidence type="ECO:0000259" key="22">
    <source>
        <dbReference type="PROSITE" id="PS50011"/>
    </source>
</evidence>
<dbReference type="InterPro" id="IPR008271">
    <property type="entry name" value="Ser/Thr_kinase_AS"/>
</dbReference>
<keyword evidence="24" id="KW-1185">Reference proteome</keyword>
<dbReference type="InterPro" id="IPR001220">
    <property type="entry name" value="Legume_lectin_dom"/>
</dbReference>
<evidence type="ECO:0000256" key="16">
    <source>
        <dbReference type="ARBA" id="ARBA00023170"/>
    </source>
</evidence>
<protein>
    <recommendedName>
        <fullName evidence="4">non-specific serine/threonine protein kinase</fullName>
        <ecNumber evidence="4">2.7.11.1</ecNumber>
    </recommendedName>
</protein>
<evidence type="ECO:0000256" key="18">
    <source>
        <dbReference type="ARBA" id="ARBA00048659"/>
    </source>
</evidence>
<name>A0A9D5BZ30_9LILI</name>
<dbReference type="PROSITE" id="PS00107">
    <property type="entry name" value="PROTEIN_KINASE_ATP"/>
    <property type="match status" value="1"/>
</dbReference>
<evidence type="ECO:0000256" key="13">
    <source>
        <dbReference type="ARBA" id="ARBA00022840"/>
    </source>
</evidence>